<organism evidence="1 2">
    <name type="scientific">Aspergillus sydowii CBS 593.65</name>
    <dbReference type="NCBI Taxonomy" id="1036612"/>
    <lineage>
        <taxon>Eukaryota</taxon>
        <taxon>Fungi</taxon>
        <taxon>Dikarya</taxon>
        <taxon>Ascomycota</taxon>
        <taxon>Pezizomycotina</taxon>
        <taxon>Eurotiomycetes</taxon>
        <taxon>Eurotiomycetidae</taxon>
        <taxon>Eurotiales</taxon>
        <taxon>Aspergillaceae</taxon>
        <taxon>Aspergillus</taxon>
        <taxon>Aspergillus subgen. Nidulantes</taxon>
    </lineage>
</organism>
<evidence type="ECO:0000313" key="1">
    <source>
        <dbReference type="EMBL" id="OJJ59195.1"/>
    </source>
</evidence>
<gene>
    <name evidence="1" type="ORF">ASPSYDRAFT_132740</name>
</gene>
<keyword evidence="2" id="KW-1185">Reference proteome</keyword>
<dbReference type="Proteomes" id="UP000184356">
    <property type="component" value="Unassembled WGS sequence"/>
</dbReference>
<accession>A0A1L9TIE8</accession>
<dbReference type="AlphaFoldDB" id="A0A1L9TIE8"/>
<dbReference type="GeneID" id="63756687"/>
<sequence>MTLRHTIRDSLRPLCTLIEKTFRRTIKAQKFRRLQHRLFGLTITEWRMLSVYLSCRETMGIGVQRQGWIREEISHLEDELARIEFSESDPAMVDLAIEWWEMCEEAVENMGFCDRTLGLLREAQRGLAHTPIYRGMYDTRKKKKGMWHLSPWLRARCAKAGGCCGRACQ</sequence>
<dbReference type="VEuPathDB" id="FungiDB:ASPSYDRAFT_132740"/>
<reference evidence="2" key="1">
    <citation type="journal article" date="2017" name="Genome Biol.">
        <title>Comparative genomics reveals high biological diversity and specific adaptations in the industrially and medically important fungal genus Aspergillus.</title>
        <authorList>
            <person name="de Vries R.P."/>
            <person name="Riley R."/>
            <person name="Wiebenga A."/>
            <person name="Aguilar-Osorio G."/>
            <person name="Amillis S."/>
            <person name="Uchima C.A."/>
            <person name="Anderluh G."/>
            <person name="Asadollahi M."/>
            <person name="Askin M."/>
            <person name="Barry K."/>
            <person name="Battaglia E."/>
            <person name="Bayram O."/>
            <person name="Benocci T."/>
            <person name="Braus-Stromeyer S.A."/>
            <person name="Caldana C."/>
            <person name="Canovas D."/>
            <person name="Cerqueira G.C."/>
            <person name="Chen F."/>
            <person name="Chen W."/>
            <person name="Choi C."/>
            <person name="Clum A."/>
            <person name="Dos Santos R.A."/>
            <person name="Damasio A.R."/>
            <person name="Diallinas G."/>
            <person name="Emri T."/>
            <person name="Fekete E."/>
            <person name="Flipphi M."/>
            <person name="Freyberg S."/>
            <person name="Gallo A."/>
            <person name="Gournas C."/>
            <person name="Habgood R."/>
            <person name="Hainaut M."/>
            <person name="Harispe M.L."/>
            <person name="Henrissat B."/>
            <person name="Hilden K.S."/>
            <person name="Hope R."/>
            <person name="Hossain A."/>
            <person name="Karabika E."/>
            <person name="Karaffa L."/>
            <person name="Karanyi Z."/>
            <person name="Krasevec N."/>
            <person name="Kuo A."/>
            <person name="Kusch H."/>
            <person name="LaButti K."/>
            <person name="Lagendijk E.L."/>
            <person name="Lapidus A."/>
            <person name="Levasseur A."/>
            <person name="Lindquist E."/>
            <person name="Lipzen A."/>
            <person name="Logrieco A.F."/>
            <person name="MacCabe A."/>
            <person name="Maekelae M.R."/>
            <person name="Malavazi I."/>
            <person name="Melin P."/>
            <person name="Meyer V."/>
            <person name="Mielnichuk N."/>
            <person name="Miskei M."/>
            <person name="Molnar A.P."/>
            <person name="Mule G."/>
            <person name="Ngan C.Y."/>
            <person name="Orejas M."/>
            <person name="Orosz E."/>
            <person name="Ouedraogo J.P."/>
            <person name="Overkamp K.M."/>
            <person name="Park H.-S."/>
            <person name="Perrone G."/>
            <person name="Piumi F."/>
            <person name="Punt P.J."/>
            <person name="Ram A.F."/>
            <person name="Ramon A."/>
            <person name="Rauscher S."/>
            <person name="Record E."/>
            <person name="Riano-Pachon D.M."/>
            <person name="Robert V."/>
            <person name="Roehrig J."/>
            <person name="Ruller R."/>
            <person name="Salamov A."/>
            <person name="Salih N.S."/>
            <person name="Samson R.A."/>
            <person name="Sandor E."/>
            <person name="Sanguinetti M."/>
            <person name="Schuetze T."/>
            <person name="Sepcic K."/>
            <person name="Shelest E."/>
            <person name="Sherlock G."/>
            <person name="Sophianopoulou V."/>
            <person name="Squina F.M."/>
            <person name="Sun H."/>
            <person name="Susca A."/>
            <person name="Todd R.B."/>
            <person name="Tsang A."/>
            <person name="Unkles S.E."/>
            <person name="van de Wiele N."/>
            <person name="van Rossen-Uffink D."/>
            <person name="Oliveira J.V."/>
            <person name="Vesth T.C."/>
            <person name="Visser J."/>
            <person name="Yu J.-H."/>
            <person name="Zhou M."/>
            <person name="Andersen M.R."/>
            <person name="Archer D.B."/>
            <person name="Baker S.E."/>
            <person name="Benoit I."/>
            <person name="Brakhage A.A."/>
            <person name="Braus G.H."/>
            <person name="Fischer R."/>
            <person name="Frisvad J.C."/>
            <person name="Goldman G.H."/>
            <person name="Houbraken J."/>
            <person name="Oakley B."/>
            <person name="Pocsi I."/>
            <person name="Scazzocchio C."/>
            <person name="Seiboth B."/>
            <person name="vanKuyk P.A."/>
            <person name="Wortman J."/>
            <person name="Dyer P.S."/>
            <person name="Grigoriev I.V."/>
        </authorList>
    </citation>
    <scope>NUCLEOTIDE SEQUENCE [LARGE SCALE GENOMIC DNA]</scope>
    <source>
        <strain evidence="2">CBS 593.65</strain>
    </source>
</reference>
<protein>
    <submittedName>
        <fullName evidence="1">Uncharacterized protein</fullName>
    </submittedName>
</protein>
<dbReference type="OrthoDB" id="4503755at2759"/>
<name>A0A1L9TIE8_9EURO</name>
<proteinExistence type="predicted"/>
<evidence type="ECO:0000313" key="2">
    <source>
        <dbReference type="Proteomes" id="UP000184356"/>
    </source>
</evidence>
<dbReference type="RefSeq" id="XP_040703001.1">
    <property type="nucleotide sequence ID" value="XM_040840614.1"/>
</dbReference>
<dbReference type="EMBL" id="KV878586">
    <property type="protein sequence ID" value="OJJ59195.1"/>
    <property type="molecule type" value="Genomic_DNA"/>
</dbReference>
<dbReference type="STRING" id="1036612.A0A1L9TIE8"/>